<reference evidence="6 7" key="1">
    <citation type="journal article" date="2024" name="Front Chem Biol">
        <title>Unveiling the potential of Daldinia eschscholtzii MFLUCC 19-0629 through bioactivity and bioinformatics studies for enhanced sustainable agriculture production.</title>
        <authorList>
            <person name="Brooks S."/>
            <person name="Weaver J.A."/>
            <person name="Klomchit A."/>
            <person name="Alharthi S.A."/>
            <person name="Onlamun T."/>
            <person name="Nurani R."/>
            <person name="Vong T.K."/>
            <person name="Alberti F."/>
            <person name="Greco C."/>
        </authorList>
    </citation>
    <scope>NUCLEOTIDE SEQUENCE [LARGE SCALE GENOMIC DNA]</scope>
    <source>
        <strain evidence="6">MFLUCC 19-0629</strain>
    </source>
</reference>
<comment type="similarity">
    <text evidence="1">Belongs to the oxygen-dependent FAD-linked oxidoreductase family.</text>
</comment>
<dbReference type="SUPFAM" id="SSF56176">
    <property type="entry name" value="FAD-binding/transporter-associated domain-like"/>
    <property type="match status" value="1"/>
</dbReference>
<keyword evidence="3" id="KW-0274">FAD</keyword>
<gene>
    <name evidence="6" type="ORF">Daesc_004929</name>
</gene>
<dbReference type="InterPro" id="IPR016166">
    <property type="entry name" value="FAD-bd_PCMH"/>
</dbReference>
<dbReference type="GO" id="GO:0071949">
    <property type="term" value="F:FAD binding"/>
    <property type="evidence" value="ECO:0007669"/>
    <property type="project" value="InterPro"/>
</dbReference>
<dbReference type="InterPro" id="IPR050416">
    <property type="entry name" value="FAD-linked_Oxidoreductase"/>
</dbReference>
<evidence type="ECO:0000256" key="4">
    <source>
        <dbReference type="ARBA" id="ARBA00023002"/>
    </source>
</evidence>
<keyword evidence="7" id="KW-1185">Reference proteome</keyword>
<evidence type="ECO:0000259" key="5">
    <source>
        <dbReference type="PROSITE" id="PS51387"/>
    </source>
</evidence>
<feature type="domain" description="FAD-binding PCMH-type" evidence="5">
    <location>
        <begin position="39"/>
        <end position="216"/>
    </location>
</feature>
<dbReference type="InterPro" id="IPR016169">
    <property type="entry name" value="FAD-bd_PCMH_sub2"/>
</dbReference>
<evidence type="ECO:0000256" key="1">
    <source>
        <dbReference type="ARBA" id="ARBA00005466"/>
    </source>
</evidence>
<proteinExistence type="inferred from homology"/>
<dbReference type="Proteomes" id="UP001369815">
    <property type="component" value="Unassembled WGS sequence"/>
</dbReference>
<dbReference type="GO" id="GO:0016491">
    <property type="term" value="F:oxidoreductase activity"/>
    <property type="evidence" value="ECO:0007669"/>
    <property type="project" value="UniProtKB-KW"/>
</dbReference>
<evidence type="ECO:0000256" key="2">
    <source>
        <dbReference type="ARBA" id="ARBA00022630"/>
    </source>
</evidence>
<dbReference type="AlphaFoldDB" id="A0AAX6MJ41"/>
<dbReference type="PROSITE" id="PS51387">
    <property type="entry name" value="FAD_PCMH"/>
    <property type="match status" value="1"/>
</dbReference>
<dbReference type="PANTHER" id="PTHR42973:SF15">
    <property type="entry name" value="FAD-BINDING PCMH-TYPE DOMAIN-CONTAINING PROTEIN"/>
    <property type="match status" value="1"/>
</dbReference>
<comment type="caution">
    <text evidence="6">The sequence shown here is derived from an EMBL/GenBank/DDBJ whole genome shotgun (WGS) entry which is preliminary data.</text>
</comment>
<name>A0AAX6MJ41_9PEZI</name>
<protein>
    <recommendedName>
        <fullName evidence="5">FAD-binding PCMH-type domain-containing protein</fullName>
    </recommendedName>
</protein>
<keyword evidence="4" id="KW-0560">Oxidoreductase</keyword>
<evidence type="ECO:0000313" key="6">
    <source>
        <dbReference type="EMBL" id="KAK6952639.1"/>
    </source>
</evidence>
<dbReference type="Pfam" id="PF08031">
    <property type="entry name" value="BBE"/>
    <property type="match status" value="1"/>
</dbReference>
<dbReference type="Gene3D" id="3.40.462.20">
    <property type="match status" value="1"/>
</dbReference>
<organism evidence="6 7">
    <name type="scientific">Daldinia eschscholtzii</name>
    <dbReference type="NCBI Taxonomy" id="292717"/>
    <lineage>
        <taxon>Eukaryota</taxon>
        <taxon>Fungi</taxon>
        <taxon>Dikarya</taxon>
        <taxon>Ascomycota</taxon>
        <taxon>Pezizomycotina</taxon>
        <taxon>Sordariomycetes</taxon>
        <taxon>Xylariomycetidae</taxon>
        <taxon>Xylariales</taxon>
        <taxon>Hypoxylaceae</taxon>
        <taxon>Daldinia</taxon>
    </lineage>
</organism>
<dbReference type="Pfam" id="PF01565">
    <property type="entry name" value="FAD_binding_4"/>
    <property type="match status" value="1"/>
</dbReference>
<evidence type="ECO:0000313" key="7">
    <source>
        <dbReference type="Proteomes" id="UP001369815"/>
    </source>
</evidence>
<keyword evidence="2" id="KW-0285">Flavoprotein</keyword>
<dbReference type="InterPro" id="IPR012951">
    <property type="entry name" value="BBE"/>
</dbReference>
<dbReference type="InterPro" id="IPR036318">
    <property type="entry name" value="FAD-bd_PCMH-like_sf"/>
</dbReference>
<dbReference type="PANTHER" id="PTHR42973">
    <property type="entry name" value="BINDING OXIDOREDUCTASE, PUTATIVE (AFU_ORTHOLOGUE AFUA_1G17690)-RELATED"/>
    <property type="match status" value="1"/>
</dbReference>
<dbReference type="Gene3D" id="3.30.465.10">
    <property type="match status" value="1"/>
</dbReference>
<dbReference type="InterPro" id="IPR006094">
    <property type="entry name" value="Oxid_FAD_bind_N"/>
</dbReference>
<accession>A0AAX6MJ41</accession>
<evidence type="ECO:0000256" key="3">
    <source>
        <dbReference type="ARBA" id="ARBA00022827"/>
    </source>
</evidence>
<sequence length="484" mass="53052">MASSNVASLVRELTATGIPFKTPVDHDWATYSSTYNLRLPVTPAAVVVPSTVEHISNAVNFAARHGFKVQARSGGHSYASYSNGGVDGAIVIDLREIQFRTISSTEDPNCIIVGGGMRLGQLAQAIDQRTGWRRALPHGTCAGVGVGGHFTHGGYGFFSRAWGLAMDRIAKILVVLANGELVLADENQNHDLFYAMRGAADSFGIAVAFYLNTVPTPESVIHWDFKVSDATKSVASAVRAFQHIQTFVHNNSIVDRKLGINVSLTSNHFALGGTYLGSRDNLIQRIIPALLEGIPEFPTIEVKQVDWPTSLKLLNEGRDLDTPEDYSDHSNFFAKSVTIPEPGFTTEQLTDFFTYLLDQGSRAPVSYFILVDLYGGADSQINVKDQSFSAFAHRDALWVAQLYGYVDNDQVFPPEGLDFINGLANAMTARLPRHGAYSNYTDASLSREEANNLYYGEKIHEKLKELKRVLDPKNVFANPQSIEG</sequence>
<dbReference type="EMBL" id="JBANMG010000005">
    <property type="protein sequence ID" value="KAK6952639.1"/>
    <property type="molecule type" value="Genomic_DNA"/>
</dbReference>